<dbReference type="Gene3D" id="3.55.30.10">
    <property type="entry name" value="Hsp33 domain"/>
    <property type="match status" value="1"/>
</dbReference>
<dbReference type="InterPro" id="IPR016153">
    <property type="entry name" value="Heat_shock_Hsp33_N"/>
</dbReference>
<dbReference type="Gene3D" id="1.10.287.480">
    <property type="entry name" value="helix hairpin bin"/>
    <property type="match status" value="1"/>
</dbReference>
<dbReference type="EMBL" id="FOXF01000005">
    <property type="protein sequence ID" value="SFP12575.1"/>
    <property type="molecule type" value="Genomic_DNA"/>
</dbReference>
<dbReference type="AlphaFoldDB" id="A0A662ZGQ2"/>
<dbReference type="Gene3D" id="3.90.1280.10">
    <property type="entry name" value="HSP33 redox switch-like"/>
    <property type="match status" value="1"/>
</dbReference>
<dbReference type="InterPro" id="IPR000397">
    <property type="entry name" value="Heat_shock_Hsp33"/>
</dbReference>
<dbReference type="InterPro" id="IPR016154">
    <property type="entry name" value="Heat_shock_Hsp33_C"/>
</dbReference>
<keyword evidence="7" id="KW-1185">Reference proteome</keyword>
<dbReference type="GO" id="GO:0044183">
    <property type="term" value="F:protein folding chaperone"/>
    <property type="evidence" value="ECO:0007669"/>
    <property type="project" value="TreeGrafter"/>
</dbReference>
<sequence length="318" mass="36395">MTTLQDKNEEFSKTITELNQKSALSSFDKILSFEFNDYDLHGDIVQTNNAIKGLLEGHSYPKCIQNLLAEMQVAVCLMASKLKFEGEIMLQVRGGGKYFKYAVLNSNERNETRGLASFDSKIDENTPFNQLLTRDSIMTIDIMPKVGNPYKGIIDISKNSLAECLEDYFTQSVQVPTKIWIYSDANNSGRAAGIIIQALPTKNPTKQKEDFEHVSVLTDTTTMAEILSLNNREILYRLYNQESVTLYPDREKSVSFKCNCSREHYKEMLSHLNPDELASILQQDGHITTECHYCRKTYTFEHDDVIEIIKEAKKHQHH</sequence>
<dbReference type="GO" id="GO:0005737">
    <property type="term" value="C:cytoplasm"/>
    <property type="evidence" value="ECO:0007669"/>
    <property type="project" value="InterPro"/>
</dbReference>
<dbReference type="RefSeq" id="WP_031578224.1">
    <property type="nucleotide sequence ID" value="NZ_FOXF01000005.1"/>
</dbReference>
<keyword evidence="1" id="KW-0963">Cytoplasm</keyword>
<dbReference type="CDD" id="cd00498">
    <property type="entry name" value="Hsp33"/>
    <property type="match status" value="1"/>
</dbReference>
<dbReference type="Proteomes" id="UP000243745">
    <property type="component" value="Unassembled WGS sequence"/>
</dbReference>
<keyword evidence="4" id="KW-0143">Chaperone</keyword>
<keyword evidence="2" id="KW-0862">Zinc</keyword>
<evidence type="ECO:0000256" key="5">
    <source>
        <dbReference type="ARBA" id="ARBA00023284"/>
    </source>
</evidence>
<evidence type="ECO:0000313" key="7">
    <source>
        <dbReference type="Proteomes" id="UP000243745"/>
    </source>
</evidence>
<dbReference type="Pfam" id="PF01430">
    <property type="entry name" value="HSP33"/>
    <property type="match status" value="1"/>
</dbReference>
<dbReference type="PANTHER" id="PTHR30111">
    <property type="entry name" value="33 KDA CHAPERONIN"/>
    <property type="match status" value="1"/>
</dbReference>
<dbReference type="InterPro" id="IPR023212">
    <property type="entry name" value="Hsp33_helix_hairpin_bin_dom_sf"/>
</dbReference>
<evidence type="ECO:0000256" key="4">
    <source>
        <dbReference type="ARBA" id="ARBA00023186"/>
    </source>
</evidence>
<evidence type="ECO:0000313" key="6">
    <source>
        <dbReference type="EMBL" id="SFP12575.1"/>
    </source>
</evidence>
<dbReference type="SUPFAM" id="SSF64397">
    <property type="entry name" value="Hsp33 domain"/>
    <property type="match status" value="1"/>
</dbReference>
<keyword evidence="3" id="KW-1015">Disulfide bond</keyword>
<keyword evidence="5" id="KW-0676">Redox-active center</keyword>
<evidence type="ECO:0000256" key="3">
    <source>
        <dbReference type="ARBA" id="ARBA00023157"/>
    </source>
</evidence>
<organism evidence="6 7">
    <name type="scientific">Ruminobacter amylophilus</name>
    <dbReference type="NCBI Taxonomy" id="867"/>
    <lineage>
        <taxon>Bacteria</taxon>
        <taxon>Pseudomonadati</taxon>
        <taxon>Pseudomonadota</taxon>
        <taxon>Gammaproteobacteria</taxon>
        <taxon>Aeromonadales</taxon>
        <taxon>Succinivibrionaceae</taxon>
        <taxon>Ruminobacter</taxon>
    </lineage>
</organism>
<dbReference type="GO" id="GO:0051082">
    <property type="term" value="F:unfolded protein binding"/>
    <property type="evidence" value="ECO:0007669"/>
    <property type="project" value="InterPro"/>
</dbReference>
<reference evidence="6 7" key="1">
    <citation type="submission" date="2016-10" db="EMBL/GenBank/DDBJ databases">
        <authorList>
            <person name="Varghese N."/>
            <person name="Submissions S."/>
        </authorList>
    </citation>
    <scope>NUCLEOTIDE SEQUENCE [LARGE SCALE GENOMIC DNA]</scope>
    <source>
        <strain evidence="6 7">DSM 1361</strain>
    </source>
</reference>
<dbReference type="PIRSF" id="PIRSF005261">
    <property type="entry name" value="Heat_shock_Hsp33"/>
    <property type="match status" value="1"/>
</dbReference>
<protein>
    <submittedName>
        <fullName evidence="6">Molecular chaperone Hsp33</fullName>
    </submittedName>
</protein>
<evidence type="ECO:0000256" key="2">
    <source>
        <dbReference type="ARBA" id="ARBA00022833"/>
    </source>
</evidence>
<dbReference type="PANTHER" id="PTHR30111:SF1">
    <property type="entry name" value="33 KDA CHAPERONIN"/>
    <property type="match status" value="1"/>
</dbReference>
<dbReference type="OrthoDB" id="9793753at2"/>
<dbReference type="GO" id="GO:0042026">
    <property type="term" value="P:protein refolding"/>
    <property type="evidence" value="ECO:0007669"/>
    <property type="project" value="TreeGrafter"/>
</dbReference>
<proteinExistence type="predicted"/>
<accession>A0A662ZGQ2</accession>
<dbReference type="SUPFAM" id="SSF118352">
    <property type="entry name" value="HSP33 redox switch-like"/>
    <property type="match status" value="1"/>
</dbReference>
<evidence type="ECO:0000256" key="1">
    <source>
        <dbReference type="ARBA" id="ARBA00022490"/>
    </source>
</evidence>
<name>A0A662ZGQ2_9GAMM</name>
<gene>
    <name evidence="6" type="ORF">SAMN02910344_00502</name>
</gene>